<dbReference type="Gene3D" id="3.40.50.12780">
    <property type="entry name" value="N-terminal domain of ligase-like"/>
    <property type="match status" value="1"/>
</dbReference>
<evidence type="ECO:0000256" key="14">
    <source>
        <dbReference type="PROSITE-ProRule" id="PRU00723"/>
    </source>
</evidence>
<dbReference type="Pfam" id="PF00501">
    <property type="entry name" value="AMP-binding"/>
    <property type="match status" value="1"/>
</dbReference>
<keyword evidence="9" id="KW-0460">Magnesium</keyword>
<comment type="caution">
    <text evidence="18">The sequence shown here is derived from an EMBL/GenBank/DDBJ whole genome shotgun (WGS) entry which is preliminary data.</text>
</comment>
<dbReference type="Pfam" id="PF23035">
    <property type="entry name" value="zf-CCCH_UNK-like_4th"/>
    <property type="match status" value="1"/>
</dbReference>
<dbReference type="InterPro" id="IPR045851">
    <property type="entry name" value="AMP-bd_C_sf"/>
</dbReference>
<keyword evidence="3" id="KW-0436">Ligase</keyword>
<keyword evidence="6 14" id="KW-0863">Zinc-finger</keyword>
<evidence type="ECO:0000256" key="4">
    <source>
        <dbReference type="ARBA" id="ARBA00022723"/>
    </source>
</evidence>
<dbReference type="FunFam" id="3.40.50.12780:FF:000007">
    <property type="entry name" value="Acyl-coenzyme A synthetase ACSM2A, mitochondrial"/>
    <property type="match status" value="1"/>
</dbReference>
<dbReference type="Pfam" id="PF13193">
    <property type="entry name" value="AMP-binding_C"/>
    <property type="match status" value="1"/>
</dbReference>
<evidence type="ECO:0000256" key="12">
    <source>
        <dbReference type="ARBA" id="ARBA00039009"/>
    </source>
</evidence>
<dbReference type="InterPro" id="IPR057295">
    <property type="entry name" value="UNK_Znf_4"/>
</dbReference>
<keyword evidence="11" id="KW-0496">Mitochondrion</keyword>
<evidence type="ECO:0000256" key="7">
    <source>
        <dbReference type="ARBA" id="ARBA00022833"/>
    </source>
</evidence>
<dbReference type="GO" id="GO:0008270">
    <property type="term" value="F:zinc ion binding"/>
    <property type="evidence" value="ECO:0007669"/>
    <property type="project" value="UniProtKB-KW"/>
</dbReference>
<feature type="zinc finger region" description="C3H1-type" evidence="14">
    <location>
        <begin position="592"/>
        <end position="621"/>
    </location>
</feature>
<keyword evidence="10" id="KW-0443">Lipid metabolism</keyword>
<evidence type="ECO:0000256" key="11">
    <source>
        <dbReference type="ARBA" id="ARBA00023128"/>
    </source>
</evidence>
<dbReference type="Pfam" id="PF23261">
    <property type="entry name" value="zf-CCCH_11"/>
    <property type="match status" value="1"/>
</dbReference>
<feature type="coiled-coil region" evidence="15">
    <location>
        <begin position="1205"/>
        <end position="1286"/>
    </location>
</feature>
<dbReference type="PROSITE" id="PS50103">
    <property type="entry name" value="ZF_C3H1"/>
    <property type="match status" value="3"/>
</dbReference>
<feature type="region of interest" description="Disordered" evidence="16">
    <location>
        <begin position="1043"/>
        <end position="1104"/>
    </location>
</feature>
<feature type="compositionally biased region" description="Low complexity" evidence="16">
    <location>
        <begin position="1161"/>
        <end position="1175"/>
    </location>
</feature>
<feature type="compositionally biased region" description="Low complexity" evidence="16">
    <location>
        <begin position="1052"/>
        <end position="1103"/>
    </location>
</feature>
<dbReference type="SUPFAM" id="SSF56801">
    <property type="entry name" value="Acetyl-CoA synthetase-like"/>
    <property type="match status" value="1"/>
</dbReference>
<dbReference type="OrthoDB" id="20534at2759"/>
<reference evidence="18 19" key="1">
    <citation type="submission" date="2018-04" db="EMBL/GenBank/DDBJ databases">
        <title>The genome of golden apple snail Pomacea canaliculata provides insight into stress tolerance and invasive adaptation.</title>
        <authorList>
            <person name="Liu C."/>
            <person name="Liu B."/>
            <person name="Ren Y."/>
            <person name="Zhang Y."/>
            <person name="Wang H."/>
            <person name="Li S."/>
            <person name="Jiang F."/>
            <person name="Yin L."/>
            <person name="Zhang G."/>
            <person name="Qian W."/>
            <person name="Fan W."/>
        </authorList>
    </citation>
    <scope>NUCLEOTIDE SEQUENCE [LARGE SCALE GENOMIC DNA]</scope>
    <source>
        <strain evidence="18">SZHN2017</strain>
        <tissue evidence="18">Muscle</tissue>
    </source>
</reference>
<dbReference type="GO" id="GO:0031956">
    <property type="term" value="F:medium-chain fatty acid-CoA ligase activity"/>
    <property type="evidence" value="ECO:0007669"/>
    <property type="project" value="UniProtKB-EC"/>
</dbReference>
<dbReference type="InterPro" id="IPR000873">
    <property type="entry name" value="AMP-dep_synth/lig_dom"/>
</dbReference>
<dbReference type="EC" id="6.2.1.2" evidence="12"/>
<gene>
    <name evidence="18" type="ORF">C0Q70_01989</name>
</gene>
<comment type="subcellular location">
    <subcellularLocation>
        <location evidence="1">Mitochondrion</location>
    </subcellularLocation>
</comment>
<feature type="zinc finger region" description="C3H1-type" evidence="14">
    <location>
        <begin position="795"/>
        <end position="823"/>
    </location>
</feature>
<evidence type="ECO:0000256" key="1">
    <source>
        <dbReference type="ARBA" id="ARBA00004173"/>
    </source>
</evidence>
<feature type="compositionally biased region" description="Polar residues" evidence="16">
    <location>
        <begin position="851"/>
        <end position="873"/>
    </location>
</feature>
<dbReference type="InterPro" id="IPR000571">
    <property type="entry name" value="Znf_CCCH"/>
</dbReference>
<evidence type="ECO:0000256" key="8">
    <source>
        <dbReference type="ARBA" id="ARBA00022840"/>
    </source>
</evidence>
<keyword evidence="4 14" id="KW-0479">Metal-binding</keyword>
<evidence type="ECO:0000256" key="5">
    <source>
        <dbReference type="ARBA" id="ARBA00022741"/>
    </source>
</evidence>
<evidence type="ECO:0000256" key="3">
    <source>
        <dbReference type="ARBA" id="ARBA00022598"/>
    </source>
</evidence>
<feature type="region of interest" description="Disordered" evidence="16">
    <location>
        <begin position="914"/>
        <end position="940"/>
    </location>
</feature>
<dbReference type="GO" id="GO:0006633">
    <property type="term" value="P:fatty acid biosynthetic process"/>
    <property type="evidence" value="ECO:0007669"/>
    <property type="project" value="TreeGrafter"/>
</dbReference>
<name>A0A2T7Q118_POMCA</name>
<keyword evidence="15" id="KW-0175">Coiled coil</keyword>
<feature type="region of interest" description="Disordered" evidence="16">
    <location>
        <begin position="851"/>
        <end position="890"/>
    </location>
</feature>
<dbReference type="PROSITE" id="PS00455">
    <property type="entry name" value="AMP_BINDING"/>
    <property type="match status" value="1"/>
</dbReference>
<feature type="domain" description="C3H1-type" evidence="17">
    <location>
        <begin position="592"/>
        <end position="621"/>
    </location>
</feature>
<comment type="catalytic activity">
    <reaction evidence="13">
        <text>a medium-chain fatty acid + ATP + CoA = a medium-chain fatty acyl-CoA + AMP + diphosphate</text>
        <dbReference type="Rhea" id="RHEA:48340"/>
        <dbReference type="ChEBI" id="CHEBI:30616"/>
        <dbReference type="ChEBI" id="CHEBI:33019"/>
        <dbReference type="ChEBI" id="CHEBI:57287"/>
        <dbReference type="ChEBI" id="CHEBI:59558"/>
        <dbReference type="ChEBI" id="CHEBI:90546"/>
        <dbReference type="ChEBI" id="CHEBI:456215"/>
        <dbReference type="EC" id="6.2.1.2"/>
    </reaction>
    <physiologicalReaction direction="left-to-right" evidence="13">
        <dbReference type="Rhea" id="RHEA:48341"/>
    </physiologicalReaction>
</comment>
<evidence type="ECO:0000256" key="13">
    <source>
        <dbReference type="ARBA" id="ARBA00048477"/>
    </source>
</evidence>
<dbReference type="InterPro" id="IPR051087">
    <property type="entry name" value="Mitochondrial_ACSM"/>
</dbReference>
<dbReference type="Proteomes" id="UP000245119">
    <property type="component" value="Linkage Group LG1"/>
</dbReference>
<dbReference type="GO" id="GO:0004321">
    <property type="term" value="F:fatty-acyl-CoA synthase activity"/>
    <property type="evidence" value="ECO:0007669"/>
    <property type="project" value="TreeGrafter"/>
</dbReference>
<dbReference type="Pfam" id="PF00642">
    <property type="entry name" value="zf-CCCH"/>
    <property type="match status" value="1"/>
</dbReference>
<accession>A0A2T7Q118</accession>
<dbReference type="Gene3D" id="4.10.1000.10">
    <property type="entry name" value="Zinc finger, CCCH-type"/>
    <property type="match status" value="1"/>
</dbReference>
<evidence type="ECO:0000256" key="9">
    <source>
        <dbReference type="ARBA" id="ARBA00022842"/>
    </source>
</evidence>
<organism evidence="18 19">
    <name type="scientific">Pomacea canaliculata</name>
    <name type="common">Golden apple snail</name>
    <dbReference type="NCBI Taxonomy" id="400727"/>
    <lineage>
        <taxon>Eukaryota</taxon>
        <taxon>Metazoa</taxon>
        <taxon>Spiralia</taxon>
        <taxon>Lophotrochozoa</taxon>
        <taxon>Mollusca</taxon>
        <taxon>Gastropoda</taxon>
        <taxon>Caenogastropoda</taxon>
        <taxon>Architaenioglossa</taxon>
        <taxon>Ampullarioidea</taxon>
        <taxon>Ampullariidae</taxon>
        <taxon>Pomacea</taxon>
    </lineage>
</organism>
<evidence type="ECO:0000313" key="18">
    <source>
        <dbReference type="EMBL" id="PVD39359.1"/>
    </source>
</evidence>
<dbReference type="PANTHER" id="PTHR43605:SF10">
    <property type="entry name" value="ACYL-COA SYNTHETASE MEDIUM CHAIN FAMILY MEMBER 3"/>
    <property type="match status" value="1"/>
</dbReference>
<feature type="region of interest" description="Disordered" evidence="16">
    <location>
        <begin position="1136"/>
        <end position="1177"/>
    </location>
</feature>
<feature type="domain" description="C3H1-type" evidence="17">
    <location>
        <begin position="795"/>
        <end position="823"/>
    </location>
</feature>
<comment type="similarity">
    <text evidence="2">Belongs to the ATP-dependent AMP-binding enzyme family.</text>
</comment>
<keyword evidence="5" id="KW-0547">Nucleotide-binding</keyword>
<dbReference type="STRING" id="400727.A0A2T7Q118"/>
<dbReference type="Pfam" id="PF25427">
    <property type="entry name" value="zf-CCCH_UNK"/>
    <property type="match status" value="1"/>
</dbReference>
<keyword evidence="19" id="KW-1185">Reference proteome</keyword>
<feature type="domain" description="C3H1-type" evidence="17">
    <location>
        <begin position="632"/>
        <end position="662"/>
    </location>
</feature>
<keyword evidence="7 14" id="KW-0862">Zinc</keyword>
<feature type="compositionally biased region" description="Polar residues" evidence="16">
    <location>
        <begin position="1140"/>
        <end position="1155"/>
    </location>
</feature>
<dbReference type="EMBL" id="PZQS01000001">
    <property type="protein sequence ID" value="PVD39359.1"/>
    <property type="molecule type" value="Genomic_DNA"/>
</dbReference>
<evidence type="ECO:0000256" key="6">
    <source>
        <dbReference type="ARBA" id="ARBA00022771"/>
    </source>
</evidence>
<dbReference type="GO" id="GO:0005759">
    <property type="term" value="C:mitochondrial matrix"/>
    <property type="evidence" value="ECO:0007669"/>
    <property type="project" value="TreeGrafter"/>
</dbReference>
<dbReference type="InterPro" id="IPR025110">
    <property type="entry name" value="AMP-bd_C"/>
</dbReference>
<evidence type="ECO:0000256" key="2">
    <source>
        <dbReference type="ARBA" id="ARBA00006432"/>
    </source>
</evidence>
<evidence type="ECO:0000256" key="16">
    <source>
        <dbReference type="SAM" id="MobiDB-lite"/>
    </source>
</evidence>
<dbReference type="SMART" id="SM00356">
    <property type="entry name" value="ZnF_C3H1"/>
    <property type="match status" value="5"/>
</dbReference>
<dbReference type="PANTHER" id="PTHR43605">
    <property type="entry name" value="ACYL-COENZYME A SYNTHETASE"/>
    <property type="match status" value="1"/>
</dbReference>
<keyword evidence="8" id="KW-0067">ATP-binding</keyword>
<dbReference type="InterPro" id="IPR036855">
    <property type="entry name" value="Znf_CCCH_sf"/>
</dbReference>
<dbReference type="GO" id="GO:0006637">
    <property type="term" value="P:acyl-CoA metabolic process"/>
    <property type="evidence" value="ECO:0007669"/>
    <property type="project" value="TreeGrafter"/>
</dbReference>
<protein>
    <recommendedName>
        <fullName evidence="12">medium-chain acyl-CoA ligase</fullName>
        <ecNumber evidence="12">6.2.1.2</ecNumber>
    </recommendedName>
</protein>
<feature type="compositionally biased region" description="Low complexity" evidence="16">
    <location>
        <begin position="914"/>
        <end position="926"/>
    </location>
</feature>
<evidence type="ECO:0000256" key="15">
    <source>
        <dbReference type="SAM" id="Coils"/>
    </source>
</evidence>
<proteinExistence type="inferred from homology"/>
<sequence>MLRSHLQSKTPILQSFPVILLRTVRRLHLLDVQTSFRDYEAERRTFRLVVPQKFNFARDVVDVWASAEKTGKRDIKLPALWWIDDTGKQLTYTFQHLSQLSQRIANVLTGPCGLMPKDRVIIILPRIPEWWLINLACIRSGIVLSPGTTLLRTKDIQMRLQSSGAKCIIADASSVDNVEQACADLPLPVKKIFVGASADTRPGWLNFQKLLERSTNTFQAADTAASDPMLLYFTSGTTGFPKMTQHTQASYGLGHLITARYMLQAGPRDVVWNLSDPGWAKCAWSSFFAPWLHGACVFIFNAAKFDPQDTLKVLNRYPISHLCTPPTAKRLLVKEKLSHVKMPFLRHTICAGEPVNPELMDEWKEGTGLEIYEGYGQTETTLLCGRYSCIPYRPGSMGKAAPGVDLQIVDDDGVPVPTEKEGNIGVRCNPHRPVGLFSCYVDEPERTQSVFRGDFYLTGDRAYRDDEGYFWFVGRSDDVINSSGIISLYLTIKLLIFDLVVPTSHWYFGTFNDSYRIGPFEVESALIEHPAVLESAVIVKAFVILSPQYRNADLKALISELQTHVKNVTAPYKYPRKRRRRPVKKRDGSFNYSPDIYCAKYDESTGVCPDGDDCPFLHRTAGDTERRYHLRYYKTGTCVYETDSRGNCVKNGPHCAFAHGASDLRPPVYDKNEGQGIELLEKASDPSLLTTTSSSIEKDKMPAEDPRWNDTNYVLANYKTEQCKRPPRLCRQGYACPQYHNVRDRRRSPKLMKYRSTPCPNVKHGDEWGDPTQCENGDSCVYCHTRTEQQFHPEIYKSTKCNDMVQTGSCPRGAFCAFAHVEHEMTSQREVISTTENSLAAFVTNALPDSINTDLQPHSNSYSEKVSQEQNGKSHGIKLPDPIGKERANSNSSNYLSLSLGPLDVYNKGRSSSVSSSISSDFGSGHSYHKAPGSEREDANVKLKQQLQAIENDPLLDNTEKARRKEALILQHTRGTTGLGVGPCTLYSPVSQAPSGCLAPSLSTMSPLAPAFYPPANTVESVVGNALGDLNMDDFDITSIDRELDRERDNDSNSVSSTLSTSFSASGVFSSSGPIGIPPSTLQQRGSISSLSQSPPSPFGSLPHSTLAFQLQRDSLHDQSSSPLLGHSVLSKYHGGHSFNDGSTMSPRSGGQQSPLYPHLSQQGVNSSTNNGSSSEIQRLRDDLIATRNKLSEWEGVYTQAKCACEAWRKEAEESLKRAKHAEEERLQAVKQRDEALSQLQRIRQEKGPIFLHGLQGKQELEALSVEQLQKLKLQLQLDLNALDQLMVRKLQRGSSVPVSSS</sequence>
<dbReference type="InterPro" id="IPR020845">
    <property type="entry name" value="AMP-binding_CS"/>
</dbReference>
<dbReference type="Gene3D" id="3.30.300.30">
    <property type="match status" value="1"/>
</dbReference>
<dbReference type="Gene3D" id="3.30.1370.210">
    <property type="match status" value="1"/>
</dbReference>
<feature type="zinc finger region" description="C3H1-type" evidence="14">
    <location>
        <begin position="632"/>
        <end position="662"/>
    </location>
</feature>
<dbReference type="GO" id="GO:0005524">
    <property type="term" value="F:ATP binding"/>
    <property type="evidence" value="ECO:0007669"/>
    <property type="project" value="UniProtKB-KW"/>
</dbReference>
<evidence type="ECO:0000256" key="10">
    <source>
        <dbReference type="ARBA" id="ARBA00023098"/>
    </source>
</evidence>
<dbReference type="InterPro" id="IPR042099">
    <property type="entry name" value="ANL_N_sf"/>
</dbReference>
<evidence type="ECO:0000313" key="19">
    <source>
        <dbReference type="Proteomes" id="UP000245119"/>
    </source>
</evidence>
<dbReference type="InterPro" id="IPR057296">
    <property type="entry name" value="UNK_Znf_5"/>
</dbReference>
<dbReference type="SUPFAM" id="SSF90229">
    <property type="entry name" value="CCCH zinc finger"/>
    <property type="match status" value="1"/>
</dbReference>
<evidence type="ECO:0000259" key="17">
    <source>
        <dbReference type="PROSITE" id="PS50103"/>
    </source>
</evidence>